<sequence>MSARKGEVWRCVLLRLPMITVPACPGISSSVQRATRSWPWPPPPPDSPPPSTPSSPPRHARPPPWRRSRGGGDPARGTHASRPSSSTRTRSWPLSASSASPPGASRFSTRIKLIIPRRETTTSRASPAAAPARRYAGFAPEQGLLLLAMVNLKYQSVSTAMALAHHVPHAKVVAFSHAILIAGSSRMMMTEDFFVTSRRGEESDLRMMLNTWRCVHQEYDCFVLYYIHLPFWICMDVHAHSFDV</sequence>
<evidence type="ECO:0000313" key="3">
    <source>
        <dbReference type="EMBL" id="BBE07896.1"/>
    </source>
</evidence>
<accession>A0A2Z6ERV7</accession>
<keyword evidence="3" id="KW-0346">Stress response</keyword>
<feature type="region of interest" description="Disordered" evidence="1">
    <location>
        <begin position="33"/>
        <end position="130"/>
    </location>
</feature>
<evidence type="ECO:0000256" key="1">
    <source>
        <dbReference type="SAM" id="MobiDB-lite"/>
    </source>
</evidence>
<feature type="chain" id="PRO_5016454737" evidence="2">
    <location>
        <begin position="24"/>
        <end position="244"/>
    </location>
</feature>
<keyword evidence="2" id="KW-0732">Signal</keyword>
<dbReference type="EMBL" id="LC383649">
    <property type="protein sequence ID" value="BBE07896.1"/>
    <property type="molecule type" value="Genomic_DNA"/>
</dbReference>
<feature type="compositionally biased region" description="Pro residues" evidence="1">
    <location>
        <begin position="39"/>
        <end position="56"/>
    </location>
</feature>
<organism evidence="3">
    <name type="scientific">Triticum aestivum</name>
    <name type="common">Wheat</name>
    <dbReference type="NCBI Taxonomy" id="4565"/>
    <lineage>
        <taxon>Eukaryota</taxon>
        <taxon>Viridiplantae</taxon>
        <taxon>Streptophyta</taxon>
        <taxon>Embryophyta</taxon>
        <taxon>Tracheophyta</taxon>
        <taxon>Spermatophyta</taxon>
        <taxon>Magnoliopsida</taxon>
        <taxon>Liliopsida</taxon>
        <taxon>Poales</taxon>
        <taxon>Poaceae</taxon>
        <taxon>BOP clade</taxon>
        <taxon>Pooideae</taxon>
        <taxon>Triticodae</taxon>
        <taxon>Triticeae</taxon>
        <taxon>Triticinae</taxon>
        <taxon>Triticum</taxon>
    </lineage>
</organism>
<protein>
    <submittedName>
        <fullName evidence="3">Heat shock protein 4</fullName>
    </submittedName>
</protein>
<feature type="signal peptide" evidence="2">
    <location>
        <begin position="1"/>
        <end position="23"/>
    </location>
</feature>
<proteinExistence type="predicted"/>
<feature type="compositionally biased region" description="Basic residues" evidence="1">
    <location>
        <begin position="58"/>
        <end position="69"/>
    </location>
</feature>
<evidence type="ECO:0000256" key="2">
    <source>
        <dbReference type="SAM" id="SignalP"/>
    </source>
</evidence>
<name>A0A2Z6ERV7_WHEAT</name>
<reference evidence="3" key="1">
    <citation type="journal article" date="2018" name="PLoS ONE">
        <title>Identification of induced mutations in hexaploid wheat genome using exome capture assay.</title>
        <authorList>
            <person name="Hussain M."/>
            <person name="Iqbal M.A."/>
            <person name="Till B.J."/>
            <person name="Rahman M.U."/>
        </authorList>
    </citation>
    <scope>NUCLEOTIDE SEQUENCE</scope>
    <source>
        <strain evidence="3">N1-701</strain>
    </source>
</reference>
<dbReference type="AlphaFoldDB" id="A0A2Z6ERV7"/>
<feature type="compositionally biased region" description="Low complexity" evidence="1">
    <location>
        <begin position="81"/>
        <end position="108"/>
    </location>
</feature>